<protein>
    <submittedName>
        <fullName evidence="1">Uncharacterized protein</fullName>
    </submittedName>
</protein>
<evidence type="ECO:0000313" key="1">
    <source>
        <dbReference type="EMBL" id="QHT75312.1"/>
    </source>
</evidence>
<dbReference type="EMBL" id="MN739866">
    <property type="protein sequence ID" value="QHT75312.1"/>
    <property type="molecule type" value="Genomic_DNA"/>
</dbReference>
<organism evidence="1">
    <name type="scientific">viral metagenome</name>
    <dbReference type="NCBI Taxonomy" id="1070528"/>
    <lineage>
        <taxon>unclassified sequences</taxon>
        <taxon>metagenomes</taxon>
        <taxon>organismal metagenomes</taxon>
    </lineage>
</organism>
<sequence length="107" mass="11737">MTSSINTLIGTFSSIDTNNNTTIDSSNLICIDTSNNRIGINTIDPSYSITIINHSVNKINSSHAIATPKLYITEISGINIVGQTMSGENYNKFEVYCDLSGYLRLRI</sequence>
<proteinExistence type="predicted"/>
<name>A0A6C0H419_9ZZZZ</name>
<dbReference type="AlphaFoldDB" id="A0A6C0H419"/>
<reference evidence="1" key="1">
    <citation type="journal article" date="2020" name="Nature">
        <title>Giant virus diversity and host interactions through global metagenomics.</title>
        <authorList>
            <person name="Schulz F."/>
            <person name="Roux S."/>
            <person name="Paez-Espino D."/>
            <person name="Jungbluth S."/>
            <person name="Walsh D.A."/>
            <person name="Denef V.J."/>
            <person name="McMahon K.D."/>
            <person name="Konstantinidis K.T."/>
            <person name="Eloe-Fadrosh E.A."/>
            <person name="Kyrpides N.C."/>
            <person name="Woyke T."/>
        </authorList>
    </citation>
    <scope>NUCLEOTIDE SEQUENCE</scope>
    <source>
        <strain evidence="1">GVMAG-M-3300023179-63</strain>
    </source>
</reference>
<accession>A0A6C0H419</accession>